<dbReference type="Pfam" id="PF03474">
    <property type="entry name" value="DMA"/>
    <property type="match status" value="1"/>
</dbReference>
<dbReference type="PANTHER" id="PTHR12322">
    <property type="entry name" value="DOUBLESEX AND MAB-3 RELATED TRANSCRIPTION FACTOR DMRT"/>
    <property type="match status" value="1"/>
</dbReference>
<dbReference type="GO" id="GO:0007548">
    <property type="term" value="P:sex differentiation"/>
    <property type="evidence" value="ECO:0007669"/>
    <property type="project" value="TreeGrafter"/>
</dbReference>
<dbReference type="InterPro" id="IPR005173">
    <property type="entry name" value="DMA"/>
</dbReference>
<dbReference type="InterPro" id="IPR026607">
    <property type="entry name" value="DMRT"/>
</dbReference>
<evidence type="ECO:0000256" key="6">
    <source>
        <dbReference type="PROSITE-ProRule" id="PRU00070"/>
    </source>
</evidence>
<name>A0A3S4FGN5_9BILA</name>
<comment type="subcellular location">
    <subcellularLocation>
        <location evidence="6">Nucleus</location>
    </subcellularLocation>
</comment>
<feature type="compositionally biased region" description="Low complexity" evidence="7">
    <location>
        <begin position="108"/>
        <end position="117"/>
    </location>
</feature>
<feature type="domain" description="DM" evidence="8">
    <location>
        <begin position="47"/>
        <end position="94"/>
    </location>
</feature>
<proteinExistence type="evidence at transcript level"/>
<dbReference type="GO" id="GO:0000978">
    <property type="term" value="F:RNA polymerase II cis-regulatory region sequence-specific DNA binding"/>
    <property type="evidence" value="ECO:0007669"/>
    <property type="project" value="TreeGrafter"/>
</dbReference>
<dbReference type="PROSITE" id="PS50809">
    <property type="entry name" value="DM_2"/>
    <property type="match status" value="1"/>
</dbReference>
<dbReference type="AlphaFoldDB" id="A0A3S4FGN5"/>
<sequence length="405" mass="45876">MDRNESKLMTDRQTISSQVDYKTGKSNNCQQTNVKSSGRRLLRTPKCARCRNHGVVSCLKGHKRYCRWRDCQCANCLLVVERQRVMAAQVALRRQQATDVKDGKTPPKKTSATSTAESILTQRRLYQRSLRSLQQSTLSREILQSYRSRLYRFPPPETLRSMLPYMNERMRKRRCFADKELENIMYERERPCDSLKTIEKLNGSSVSQETSHNIANHVLVNNINAREFLTRTFPYHNPSVLELIWQGCGGNLERAIEQIATGLKHLNLQSSNNIATSESCNSKLVCRPTIVLPNITADAEHGIGKSGAYAIPAHLFAYTQMRHLYPPVTPCILSSAPLITKRTENRSSPEISKDMDSVTNCTHEKSAFRPVGPSKSKNSEINKKTGSVQNTISFSVESIIGKNRL</sequence>
<keyword evidence="2 6" id="KW-0479">Metal-binding</keyword>
<keyword evidence="4 6" id="KW-0238">DNA-binding</keyword>
<dbReference type="Gene3D" id="4.10.1040.10">
    <property type="entry name" value="DM DNA-binding domain"/>
    <property type="match status" value="1"/>
</dbReference>
<dbReference type="PANTHER" id="PTHR12322:SF53">
    <property type="entry name" value="DOUBLESEX-MAB RELATED 11E"/>
    <property type="match status" value="1"/>
</dbReference>
<accession>A0A3S4FGN5</accession>
<feature type="region of interest" description="Disordered" evidence="7">
    <location>
        <begin position="97"/>
        <end position="117"/>
    </location>
</feature>
<protein>
    <submittedName>
        <fullName evidence="9">Dmrt11E</fullName>
    </submittedName>
</protein>
<evidence type="ECO:0000256" key="7">
    <source>
        <dbReference type="SAM" id="MobiDB-lite"/>
    </source>
</evidence>
<evidence type="ECO:0000313" key="9">
    <source>
        <dbReference type="EMBL" id="VCU79644.1"/>
    </source>
</evidence>
<evidence type="ECO:0000256" key="3">
    <source>
        <dbReference type="ARBA" id="ARBA00022833"/>
    </source>
</evidence>
<dbReference type="FunFam" id="4.10.1040.10:FF:000001">
    <property type="entry name" value="doublesex- and mab-3-related transcription factor 1"/>
    <property type="match status" value="1"/>
</dbReference>
<gene>
    <name evidence="9" type="primary">Dmrt11E</name>
</gene>
<keyword evidence="5 6" id="KW-0539">Nucleus</keyword>
<feature type="region of interest" description="Disordered" evidence="7">
    <location>
        <begin position="365"/>
        <end position="384"/>
    </location>
</feature>
<dbReference type="InterPro" id="IPR001275">
    <property type="entry name" value="DM_DNA-bd"/>
</dbReference>
<dbReference type="PROSITE" id="PS40000">
    <property type="entry name" value="DM_1"/>
    <property type="match status" value="1"/>
</dbReference>
<dbReference type="InterPro" id="IPR036407">
    <property type="entry name" value="DM_DNA-bd_sf"/>
</dbReference>
<feature type="DNA-binding region" description="DM" evidence="6">
    <location>
        <begin position="47"/>
        <end position="94"/>
    </location>
</feature>
<dbReference type="EMBL" id="LR027813">
    <property type="protein sequence ID" value="VCU79644.1"/>
    <property type="molecule type" value="mRNA"/>
</dbReference>
<organism evidence="9">
    <name type="scientific">Euperipatoides kanangrensis</name>
    <dbReference type="NCBI Taxonomy" id="488523"/>
    <lineage>
        <taxon>Eukaryota</taxon>
        <taxon>Metazoa</taxon>
        <taxon>Ecdysozoa</taxon>
        <taxon>Onychophora</taxon>
        <taxon>Udeonychophora</taxon>
        <taxon>Euonychophora</taxon>
        <taxon>Peripatopsidae</taxon>
        <taxon>Euperipatoides</taxon>
    </lineage>
</organism>
<dbReference type="GO" id="GO:0046872">
    <property type="term" value="F:metal ion binding"/>
    <property type="evidence" value="ECO:0007669"/>
    <property type="project" value="UniProtKB-KW"/>
</dbReference>
<dbReference type="GO" id="GO:0000981">
    <property type="term" value="F:DNA-binding transcription factor activity, RNA polymerase II-specific"/>
    <property type="evidence" value="ECO:0007669"/>
    <property type="project" value="TreeGrafter"/>
</dbReference>
<evidence type="ECO:0000256" key="5">
    <source>
        <dbReference type="ARBA" id="ARBA00023242"/>
    </source>
</evidence>
<dbReference type="SUPFAM" id="SSF82927">
    <property type="entry name" value="Cysteine-rich DNA binding domain, (DM domain)"/>
    <property type="match status" value="1"/>
</dbReference>
<evidence type="ECO:0000256" key="2">
    <source>
        <dbReference type="ARBA" id="ARBA00022723"/>
    </source>
</evidence>
<dbReference type="GO" id="GO:0005634">
    <property type="term" value="C:nucleus"/>
    <property type="evidence" value="ECO:0007669"/>
    <property type="project" value="UniProtKB-SubCell"/>
</dbReference>
<evidence type="ECO:0000259" key="8">
    <source>
        <dbReference type="PROSITE" id="PS50809"/>
    </source>
</evidence>
<reference evidence="9" key="1">
    <citation type="submission" date="2018-10" db="EMBL/GenBank/DDBJ databases">
        <authorList>
            <person name="Janssen R."/>
        </authorList>
    </citation>
    <scope>NUCLEOTIDE SEQUENCE</scope>
    <source>
        <tissue evidence="9">Mix of complete embryos of different developmental stages</tissue>
    </source>
</reference>
<dbReference type="SMART" id="SM00301">
    <property type="entry name" value="DM"/>
    <property type="match status" value="1"/>
</dbReference>
<evidence type="ECO:0000256" key="4">
    <source>
        <dbReference type="ARBA" id="ARBA00023125"/>
    </source>
</evidence>
<dbReference type="Pfam" id="PF00751">
    <property type="entry name" value="DM"/>
    <property type="match status" value="1"/>
</dbReference>
<evidence type="ECO:0000256" key="1">
    <source>
        <dbReference type="ARBA" id="ARBA00006834"/>
    </source>
</evidence>
<keyword evidence="3 6" id="KW-0862">Zinc</keyword>
<comment type="similarity">
    <text evidence="1">Belongs to the DMRT family.</text>
</comment>